<evidence type="ECO:0000256" key="5">
    <source>
        <dbReference type="ARBA" id="ARBA00034769"/>
    </source>
</evidence>
<keyword evidence="6" id="KW-0407">Ion channel</keyword>
<dbReference type="GO" id="GO:0005254">
    <property type="term" value="F:chloride channel activity"/>
    <property type="evidence" value="ECO:0007669"/>
    <property type="project" value="UniProtKB-KW"/>
</dbReference>
<evidence type="ECO:0000313" key="8">
    <source>
        <dbReference type="EMBL" id="CAJ0567262.1"/>
    </source>
</evidence>
<keyword evidence="3 6" id="KW-1133">Transmembrane helix</keyword>
<feature type="region of interest" description="Disordered" evidence="7">
    <location>
        <begin position="459"/>
        <end position="506"/>
    </location>
</feature>
<keyword evidence="6" id="KW-0868">Chloride</keyword>
<keyword evidence="6" id="KW-0813">Transport</keyword>
<organism evidence="8 9">
    <name type="scientific">Mesorhabditis spiculigera</name>
    <dbReference type="NCBI Taxonomy" id="96644"/>
    <lineage>
        <taxon>Eukaryota</taxon>
        <taxon>Metazoa</taxon>
        <taxon>Ecdysozoa</taxon>
        <taxon>Nematoda</taxon>
        <taxon>Chromadorea</taxon>
        <taxon>Rhabditida</taxon>
        <taxon>Rhabditina</taxon>
        <taxon>Rhabditomorpha</taxon>
        <taxon>Rhabditoidea</taxon>
        <taxon>Rhabditidae</taxon>
        <taxon>Mesorhabditinae</taxon>
        <taxon>Mesorhabditis</taxon>
    </lineage>
</organism>
<dbReference type="Proteomes" id="UP001177023">
    <property type="component" value="Unassembled WGS sequence"/>
</dbReference>
<name>A0AA36FWA1_9BILA</name>
<keyword evidence="2 6" id="KW-0812">Transmembrane</keyword>
<evidence type="ECO:0000256" key="4">
    <source>
        <dbReference type="ARBA" id="ARBA00023136"/>
    </source>
</evidence>
<evidence type="ECO:0000256" key="1">
    <source>
        <dbReference type="ARBA" id="ARBA00004141"/>
    </source>
</evidence>
<comment type="caution">
    <text evidence="8">The sequence shown here is derived from an EMBL/GenBank/DDBJ whole genome shotgun (WGS) entry which is preliminary data.</text>
</comment>
<dbReference type="Pfam" id="PF01062">
    <property type="entry name" value="Bestrophin"/>
    <property type="match status" value="2"/>
</dbReference>
<dbReference type="InterPro" id="IPR021134">
    <property type="entry name" value="Bestrophin-like"/>
</dbReference>
<evidence type="ECO:0000256" key="3">
    <source>
        <dbReference type="ARBA" id="ARBA00022989"/>
    </source>
</evidence>
<evidence type="ECO:0000313" key="9">
    <source>
        <dbReference type="Proteomes" id="UP001177023"/>
    </source>
</evidence>
<evidence type="ECO:0000256" key="6">
    <source>
        <dbReference type="RuleBase" id="RU363126"/>
    </source>
</evidence>
<dbReference type="GO" id="GO:0005886">
    <property type="term" value="C:plasma membrane"/>
    <property type="evidence" value="ECO:0007669"/>
    <property type="project" value="UniProtKB-SubCell"/>
</dbReference>
<proteinExistence type="inferred from homology"/>
<comment type="subcellular location">
    <subcellularLocation>
        <location evidence="6">Cell membrane</location>
        <topology evidence="6">Multi-pass membrane protein</topology>
    </subcellularLocation>
    <subcellularLocation>
        <location evidence="1">Membrane</location>
        <topology evidence="1">Multi-pass membrane protein</topology>
    </subcellularLocation>
</comment>
<feature type="transmembrane region" description="Helical" evidence="6">
    <location>
        <begin position="154"/>
        <end position="171"/>
    </location>
</feature>
<feature type="compositionally biased region" description="Basic and acidic residues" evidence="7">
    <location>
        <begin position="493"/>
        <end position="506"/>
    </location>
</feature>
<dbReference type="InterPro" id="IPR000615">
    <property type="entry name" value="Bestrophin"/>
</dbReference>
<keyword evidence="6" id="KW-0869">Chloride channel</keyword>
<feature type="compositionally biased region" description="Basic and acidic residues" evidence="7">
    <location>
        <begin position="462"/>
        <end position="472"/>
    </location>
</feature>
<sequence>MIPGSDENSQKRRHKIARYLNLTSALAWRELSIQLRAKYPSVHHLVDGGLMTENEFEALEEVQAVCPSVRWMTPLHWVQMILQEHIAEDQTGSSNYMKAIMGELMSFRQSFRALFCYDWVCVPLVYTQVATVATYSFFIFSLFGRQFTSAGDHLIFPIFLIVEFLFFVGWLKVGRELMRPFGHGDDDIELHWILDRNIAVSFAIVHNLQAAGLPKGDEENDIFWRKRGEKIEIPATGQNDNIKPRRPKLHTYLRREVSSQIRSKYPKMRDLVEGGLLTENELNALDDIRHSCPSVRWMAPLHWTQKICQETLDDGPDNTKFVGDFLSKLNTYRQSFRNLFCYDWVCVPLVYTQIAVLATYSYFFFSLFGRQFSDEGAELTFPLFLVIEFLFIVGWLKVAHELMRPFGHGDDDIELHWILDRNIAVSFAIVHKLQNTERPKGGDDDLFWKNRHLKIVVPKTGNNEKVKPERPKMHSYVKIPNDNSTADSGPEFDPSREREDHPHLYW</sequence>
<reference evidence="8" key="1">
    <citation type="submission" date="2023-06" db="EMBL/GenBank/DDBJ databases">
        <authorList>
            <person name="Delattre M."/>
        </authorList>
    </citation>
    <scope>NUCLEOTIDE SEQUENCE</scope>
    <source>
        <strain evidence="8">AF72</strain>
    </source>
</reference>
<evidence type="ECO:0000256" key="2">
    <source>
        <dbReference type="ARBA" id="ARBA00022692"/>
    </source>
</evidence>
<keyword evidence="9" id="KW-1185">Reference proteome</keyword>
<evidence type="ECO:0000256" key="7">
    <source>
        <dbReference type="SAM" id="MobiDB-lite"/>
    </source>
</evidence>
<keyword evidence="4 6" id="KW-0472">Membrane</keyword>
<protein>
    <recommendedName>
        <fullName evidence="6">Bestrophin homolog</fullName>
    </recommendedName>
</protein>
<keyword evidence="6" id="KW-1003">Cell membrane</keyword>
<feature type="transmembrane region" description="Helical" evidence="6">
    <location>
        <begin position="377"/>
        <end position="396"/>
    </location>
</feature>
<dbReference type="EMBL" id="CATQJA010001440">
    <property type="protein sequence ID" value="CAJ0567262.1"/>
    <property type="molecule type" value="Genomic_DNA"/>
</dbReference>
<feature type="non-terminal residue" evidence="8">
    <location>
        <position position="506"/>
    </location>
</feature>
<feature type="transmembrane region" description="Helical" evidence="6">
    <location>
        <begin position="339"/>
        <end position="365"/>
    </location>
</feature>
<dbReference type="PANTHER" id="PTHR10736">
    <property type="entry name" value="BESTROPHIN"/>
    <property type="match status" value="1"/>
</dbReference>
<comment type="function">
    <text evidence="6">Forms chloride channels.</text>
</comment>
<accession>A0AA36FWA1</accession>
<gene>
    <name evidence="8" type="ORF">MSPICULIGERA_LOCUS5819</name>
</gene>
<keyword evidence="6" id="KW-0406">Ion transport</keyword>
<feature type="transmembrane region" description="Helical" evidence="6">
    <location>
        <begin position="114"/>
        <end position="142"/>
    </location>
</feature>
<dbReference type="PANTHER" id="PTHR10736:SF28">
    <property type="entry name" value="BESTROPHIN HOMOLOG 13"/>
    <property type="match status" value="1"/>
</dbReference>
<dbReference type="GO" id="GO:0034707">
    <property type="term" value="C:chloride channel complex"/>
    <property type="evidence" value="ECO:0007669"/>
    <property type="project" value="UniProtKB-KW"/>
</dbReference>
<dbReference type="AlphaFoldDB" id="A0AA36FWA1"/>
<comment type="similarity">
    <text evidence="5 6">Belongs to the anion channel-forming bestrophin (TC 1.A.46) family. Calcium-sensitive chloride channel subfamily.</text>
</comment>